<dbReference type="AlphaFoldDB" id="A0A2Z6IFR8"/>
<evidence type="ECO:0000313" key="1">
    <source>
        <dbReference type="EMBL" id="BBF64508.1"/>
    </source>
</evidence>
<dbReference type="EMBL" id="AP018795">
    <property type="protein sequence ID" value="BBF64508.1"/>
    <property type="molecule type" value="Genomic_DNA"/>
</dbReference>
<gene>
    <name evidence="1" type="ORF">AFERRID_07260</name>
</gene>
<organism evidence="1 2">
    <name type="scientific">Acidithiobacillus ferridurans</name>
    <dbReference type="NCBI Taxonomy" id="1232575"/>
    <lineage>
        <taxon>Bacteria</taxon>
        <taxon>Pseudomonadati</taxon>
        <taxon>Pseudomonadota</taxon>
        <taxon>Acidithiobacillia</taxon>
        <taxon>Acidithiobacillales</taxon>
        <taxon>Acidithiobacillaceae</taxon>
        <taxon>Acidithiobacillus</taxon>
    </lineage>
</organism>
<proteinExistence type="predicted"/>
<name>A0A2Z6IFR8_ACIFI</name>
<dbReference type="KEGG" id="afj:AFERRID_07260"/>
<dbReference type="RefSeq" id="WP_113525967.1">
    <property type="nucleotide sequence ID" value="NZ_AP018795.1"/>
</dbReference>
<protein>
    <submittedName>
        <fullName evidence="1">Uncharacterized protein</fullName>
    </submittedName>
</protein>
<evidence type="ECO:0000313" key="2">
    <source>
        <dbReference type="Proteomes" id="UP000280188"/>
    </source>
</evidence>
<sequence>METRMTYWRSLLRCTPNMRLVPSHTNELRMALRDALGEIENLRGQVERERQRYAQLEANSRPLSPLRWSGRY</sequence>
<reference evidence="1 2" key="1">
    <citation type="journal article" date="2018" name="Microbiol. Resour. Announc.">
        <title>Complete Genome Sequence of Acidithiobacillus ferridurans JCM 18981.</title>
        <authorList>
            <person name="Miyauchi T."/>
            <person name="Kouzuma A."/>
            <person name="Abe T."/>
            <person name="Watanabe K."/>
        </authorList>
    </citation>
    <scope>NUCLEOTIDE SEQUENCE [LARGE SCALE GENOMIC DNA]</scope>
    <source>
        <strain evidence="2">ATCC 33020 / DSM 29468 / JCM 18981 / 11Fe</strain>
    </source>
</reference>
<dbReference type="Proteomes" id="UP000280188">
    <property type="component" value="Chromosome"/>
</dbReference>
<accession>A0A2Z6IFR8</accession>
<keyword evidence="2" id="KW-1185">Reference proteome</keyword>